<organism evidence="3 4">
    <name type="scientific">Rhizophagus irregularis</name>
    <dbReference type="NCBI Taxonomy" id="588596"/>
    <lineage>
        <taxon>Eukaryota</taxon>
        <taxon>Fungi</taxon>
        <taxon>Fungi incertae sedis</taxon>
        <taxon>Mucoromycota</taxon>
        <taxon>Glomeromycotina</taxon>
        <taxon>Glomeromycetes</taxon>
        <taxon>Glomerales</taxon>
        <taxon>Glomeraceae</taxon>
        <taxon>Rhizophagus</taxon>
    </lineage>
</organism>
<comment type="caution">
    <text evidence="3">The sequence shown here is derived from an EMBL/GenBank/DDBJ whole genome shotgun (WGS) entry which is preliminary data.</text>
</comment>
<dbReference type="OrthoDB" id="6359816at2759"/>
<dbReference type="Pfam" id="PF00651">
    <property type="entry name" value="BTB"/>
    <property type="match status" value="1"/>
</dbReference>
<dbReference type="Proteomes" id="UP000684084">
    <property type="component" value="Unassembled WGS sequence"/>
</dbReference>
<protein>
    <recommendedName>
        <fullName evidence="5">Btb/poz domain containing protein</fullName>
    </recommendedName>
</protein>
<proteinExistence type="predicted"/>
<sequence length="482" mass="55507">MMTRGSSITQDFKDMIDNPQYSDIEIFCEDGATLYGSRAILAARSEVFNGLLFNGMKETFQRQISFPEIKSCAMKIILEFLYTGSVEEIVFDKDNLVETNLAADYFQLPDLQKLIIENLKESFEEQEIENESTVNNSPELLSVMISKIPFHEIELIEERSVNDQLLNFLADSVARIHFDDISLSKFSIQALKYVLAYTYNFNKSFSTPEYLVFRFAALLAAHNIDLDTYNTLDAILPDLDDIEEYVEGELEFNSKCEFNRIRPKIYQFLLPIIKYIDFRRIDGKILSKIIEPLGIIPNTIIIDAYRYYSTNKKSLPATRGMVKLYWDEGECGGHIYVICRGSVATTNHQYYENIKANFVISNNGTYEWDVFIEEIGQLEICVGVHANSKFNYDLFGGCQKNTWLLSSAGMLYSHTGNIIMGFKFGKGDRITLQLNMDKHTLVFSFNGQKLFITELKKKSKYYPIISLNHPARVRLFPLLKYV</sequence>
<name>A0A915Z9B7_9GLOM</name>
<accession>A0A915Z9B7</accession>
<reference evidence="3" key="1">
    <citation type="submission" date="2020-05" db="EMBL/GenBank/DDBJ databases">
        <authorList>
            <person name="Rincon C."/>
            <person name="Sanders R I."/>
            <person name="Robbins C."/>
            <person name="Chaturvedi A."/>
        </authorList>
    </citation>
    <scope>NUCLEOTIDE SEQUENCE</scope>
    <source>
        <strain evidence="3">CHB12</strain>
    </source>
</reference>
<dbReference type="InterPro" id="IPR013320">
    <property type="entry name" value="ConA-like_dom_sf"/>
</dbReference>
<dbReference type="InterPro" id="IPR011333">
    <property type="entry name" value="SKP1/BTB/POZ_sf"/>
</dbReference>
<dbReference type="PANTHER" id="PTHR24413">
    <property type="entry name" value="SPECKLE-TYPE POZ PROTEIN"/>
    <property type="match status" value="1"/>
</dbReference>
<dbReference type="VEuPathDB" id="FungiDB:RhiirFUN_024823"/>
<dbReference type="SUPFAM" id="SSF49899">
    <property type="entry name" value="Concanavalin A-like lectins/glucanases"/>
    <property type="match status" value="1"/>
</dbReference>
<dbReference type="SUPFAM" id="SSF54695">
    <property type="entry name" value="POZ domain"/>
    <property type="match status" value="1"/>
</dbReference>
<dbReference type="Gene3D" id="3.30.710.10">
    <property type="entry name" value="Potassium Channel Kv1.1, Chain A"/>
    <property type="match status" value="1"/>
</dbReference>
<dbReference type="AlphaFoldDB" id="A0A915Z9B7"/>
<feature type="domain" description="BTB" evidence="1">
    <location>
        <begin position="22"/>
        <end position="87"/>
    </location>
</feature>
<dbReference type="InterPro" id="IPR043136">
    <property type="entry name" value="B30.2/SPRY_sf"/>
</dbReference>
<dbReference type="SMART" id="SM00225">
    <property type="entry name" value="BTB"/>
    <property type="match status" value="1"/>
</dbReference>
<dbReference type="PROSITE" id="PS50097">
    <property type="entry name" value="BTB"/>
    <property type="match status" value="1"/>
</dbReference>
<feature type="domain" description="B30.2/SPRY" evidence="2">
    <location>
        <begin position="304"/>
        <end position="482"/>
    </location>
</feature>
<evidence type="ECO:0000259" key="1">
    <source>
        <dbReference type="PROSITE" id="PS50097"/>
    </source>
</evidence>
<dbReference type="EMBL" id="CAGKOT010000023">
    <property type="protein sequence ID" value="CAB5366977.1"/>
    <property type="molecule type" value="Genomic_DNA"/>
</dbReference>
<dbReference type="InterPro" id="IPR001870">
    <property type="entry name" value="B30.2/SPRY"/>
</dbReference>
<evidence type="ECO:0000313" key="4">
    <source>
        <dbReference type="Proteomes" id="UP000684084"/>
    </source>
</evidence>
<gene>
    <name evidence="3" type="ORF">CHRIB12_LOCUS11090</name>
</gene>
<dbReference type="InterPro" id="IPR003877">
    <property type="entry name" value="SPRY_dom"/>
</dbReference>
<dbReference type="Pfam" id="PF00622">
    <property type="entry name" value="SPRY"/>
    <property type="match status" value="1"/>
</dbReference>
<evidence type="ECO:0000259" key="2">
    <source>
        <dbReference type="PROSITE" id="PS50188"/>
    </source>
</evidence>
<dbReference type="CDD" id="cd11709">
    <property type="entry name" value="SPRY"/>
    <property type="match status" value="1"/>
</dbReference>
<evidence type="ECO:0000313" key="3">
    <source>
        <dbReference type="EMBL" id="CAB5366977.1"/>
    </source>
</evidence>
<evidence type="ECO:0008006" key="5">
    <source>
        <dbReference type="Google" id="ProtNLM"/>
    </source>
</evidence>
<dbReference type="Gene3D" id="2.60.120.920">
    <property type="match status" value="1"/>
</dbReference>
<dbReference type="InterPro" id="IPR000210">
    <property type="entry name" value="BTB/POZ_dom"/>
</dbReference>
<dbReference type="PROSITE" id="PS50188">
    <property type="entry name" value="B302_SPRY"/>
    <property type="match status" value="1"/>
</dbReference>